<comment type="caution">
    <text evidence="7">The sequence shown here is derived from an EMBL/GenBank/DDBJ whole genome shotgun (WGS) entry which is preliminary data.</text>
</comment>
<organism evidence="7 8">
    <name type="scientific">Laodelphax striatellus</name>
    <name type="common">Small brown planthopper</name>
    <name type="synonym">Delphax striatella</name>
    <dbReference type="NCBI Taxonomy" id="195883"/>
    <lineage>
        <taxon>Eukaryota</taxon>
        <taxon>Metazoa</taxon>
        <taxon>Ecdysozoa</taxon>
        <taxon>Arthropoda</taxon>
        <taxon>Hexapoda</taxon>
        <taxon>Insecta</taxon>
        <taxon>Pterygota</taxon>
        <taxon>Neoptera</taxon>
        <taxon>Paraneoptera</taxon>
        <taxon>Hemiptera</taxon>
        <taxon>Auchenorrhyncha</taxon>
        <taxon>Fulgoroidea</taxon>
        <taxon>Delphacidae</taxon>
        <taxon>Criomorphinae</taxon>
        <taxon>Laodelphax</taxon>
    </lineage>
</organism>
<evidence type="ECO:0000256" key="2">
    <source>
        <dbReference type="ARBA" id="ARBA00006375"/>
    </source>
</evidence>
<dbReference type="InParanoid" id="A0A482XR36"/>
<dbReference type="GO" id="GO:0005739">
    <property type="term" value="C:mitochondrion"/>
    <property type="evidence" value="ECO:0007669"/>
    <property type="project" value="TreeGrafter"/>
</dbReference>
<keyword evidence="6" id="KW-0813">Transport</keyword>
<comment type="subcellular location">
    <subcellularLocation>
        <location evidence="1">Membrane</location>
        <topology evidence="1">Multi-pass membrane protein</topology>
    </subcellularLocation>
</comment>
<dbReference type="EMBL" id="QKKF02002906">
    <property type="protein sequence ID" value="RZF47940.1"/>
    <property type="molecule type" value="Genomic_DNA"/>
</dbReference>
<dbReference type="STRING" id="195883.A0A482XR36"/>
<evidence type="ECO:0000256" key="6">
    <source>
        <dbReference type="RuleBase" id="RU000488"/>
    </source>
</evidence>
<gene>
    <name evidence="7" type="ORF">LSTR_LSTR008744</name>
</gene>
<dbReference type="GO" id="GO:0015187">
    <property type="term" value="F:glycine transmembrane transporter activity"/>
    <property type="evidence" value="ECO:0007669"/>
    <property type="project" value="TreeGrafter"/>
</dbReference>
<evidence type="ECO:0000256" key="5">
    <source>
        <dbReference type="PROSITE-ProRule" id="PRU00282"/>
    </source>
</evidence>
<dbReference type="OrthoDB" id="1924968at2759"/>
<evidence type="ECO:0000313" key="8">
    <source>
        <dbReference type="Proteomes" id="UP000291343"/>
    </source>
</evidence>
<dbReference type="Pfam" id="PF00153">
    <property type="entry name" value="Mito_carr"/>
    <property type="match status" value="3"/>
</dbReference>
<dbReference type="PANTHER" id="PTHR46181">
    <property type="entry name" value="MITOCHONDRIAL GLYCINE TRANSPORTER"/>
    <property type="match status" value="1"/>
</dbReference>
<dbReference type="Gene3D" id="1.50.40.10">
    <property type="entry name" value="Mitochondrial carrier domain"/>
    <property type="match status" value="2"/>
</dbReference>
<dbReference type="SMR" id="A0A482XR36"/>
<evidence type="ECO:0000256" key="4">
    <source>
        <dbReference type="ARBA" id="ARBA00023136"/>
    </source>
</evidence>
<protein>
    <recommendedName>
        <fullName evidence="9">Solute carrier family 25 member 38 homolog</fullName>
    </recommendedName>
</protein>
<dbReference type="InterPro" id="IPR023395">
    <property type="entry name" value="MCP_dom_sf"/>
</dbReference>
<evidence type="ECO:0000256" key="1">
    <source>
        <dbReference type="ARBA" id="ARBA00004141"/>
    </source>
</evidence>
<evidence type="ECO:0000313" key="7">
    <source>
        <dbReference type="EMBL" id="RZF47940.1"/>
    </source>
</evidence>
<dbReference type="SUPFAM" id="SSF103506">
    <property type="entry name" value="Mitochondrial carrier"/>
    <property type="match status" value="1"/>
</dbReference>
<accession>A0A482XR36</accession>
<keyword evidence="4 5" id="KW-0472">Membrane</keyword>
<feature type="repeat" description="Solcar" evidence="5">
    <location>
        <begin position="190"/>
        <end position="274"/>
    </location>
</feature>
<comment type="similarity">
    <text evidence="2 6">Belongs to the mitochondrial carrier (TC 2.A.29) family.</text>
</comment>
<dbReference type="PROSITE" id="PS50920">
    <property type="entry name" value="SOLCAR"/>
    <property type="match status" value="2"/>
</dbReference>
<name>A0A482XR36_LAOST</name>
<dbReference type="AlphaFoldDB" id="A0A482XR36"/>
<dbReference type="PANTHER" id="PTHR46181:SF3">
    <property type="entry name" value="MITOCHONDRIAL GLYCINE TRANSPORTER"/>
    <property type="match status" value="1"/>
</dbReference>
<dbReference type="GO" id="GO:0016020">
    <property type="term" value="C:membrane"/>
    <property type="evidence" value="ECO:0007669"/>
    <property type="project" value="UniProtKB-SubCell"/>
</dbReference>
<evidence type="ECO:0008006" key="9">
    <source>
        <dbReference type="Google" id="ProtNLM"/>
    </source>
</evidence>
<dbReference type="Proteomes" id="UP000291343">
    <property type="component" value="Unassembled WGS sequence"/>
</dbReference>
<dbReference type="InterPro" id="IPR018108">
    <property type="entry name" value="MCP_transmembrane"/>
</dbReference>
<keyword evidence="3 5" id="KW-0812">Transmembrane</keyword>
<reference evidence="7 8" key="1">
    <citation type="journal article" date="2017" name="Gigascience">
        <title>Genome sequence of the small brown planthopper, Laodelphax striatellus.</title>
        <authorList>
            <person name="Zhu J."/>
            <person name="Jiang F."/>
            <person name="Wang X."/>
            <person name="Yang P."/>
            <person name="Bao Y."/>
            <person name="Zhao W."/>
            <person name="Wang W."/>
            <person name="Lu H."/>
            <person name="Wang Q."/>
            <person name="Cui N."/>
            <person name="Li J."/>
            <person name="Chen X."/>
            <person name="Luo L."/>
            <person name="Yu J."/>
            <person name="Kang L."/>
            <person name="Cui F."/>
        </authorList>
    </citation>
    <scope>NUCLEOTIDE SEQUENCE [LARGE SCALE GENOMIC DNA]</scope>
    <source>
        <strain evidence="7">Lst14</strain>
    </source>
</reference>
<proteinExistence type="inferred from homology"/>
<dbReference type="GO" id="GO:1904983">
    <property type="term" value="P:glycine import into mitochondrion"/>
    <property type="evidence" value="ECO:0007669"/>
    <property type="project" value="TreeGrafter"/>
</dbReference>
<evidence type="ECO:0000256" key="3">
    <source>
        <dbReference type="ARBA" id="ARBA00022692"/>
    </source>
</evidence>
<sequence length="278" mass="30323">MKIGELHLVQDNPDKDDKNNELSPLVKAFLAGSFSGTVSTILFQPLDLVKTRLQTSPSTVYNGPRPVNNGVFHVVSSIIQKEQVTGLWRGVIPSISRCVPGVGLYFASLHWLKGVFLGNDGKNKPSSIQAILIGMSARSISGIYRQEGARGLTCGLLPTLARDAPFSGIYFMFYSQLKSAVPAHWTDSQHQSLANFGCGLAAGILASTVTQPADVIKTKMQLYPQRFSSLPEVLVYVHKKYGIKGHFKGLGPRMLRKTLIAAMAWTLYEKATVSMGLK</sequence>
<feature type="repeat" description="Solcar" evidence="5">
    <location>
        <begin position="23"/>
        <end position="115"/>
    </location>
</feature>
<keyword evidence="8" id="KW-1185">Reference proteome</keyword>